<evidence type="ECO:0000256" key="6">
    <source>
        <dbReference type="ARBA" id="ARBA00022448"/>
    </source>
</evidence>
<evidence type="ECO:0000256" key="9">
    <source>
        <dbReference type="ARBA" id="ARBA00022792"/>
    </source>
</evidence>
<dbReference type="InterPro" id="IPR001750">
    <property type="entry name" value="ND/Mrp_TM"/>
</dbReference>
<feature type="transmembrane region" description="Helical" evidence="19">
    <location>
        <begin position="7"/>
        <end position="29"/>
    </location>
</feature>
<feature type="transmembrane region" description="Helical" evidence="19">
    <location>
        <begin position="187"/>
        <end position="207"/>
    </location>
</feature>
<keyword evidence="12 19" id="KW-1133">Transmembrane helix</keyword>
<dbReference type="EMBL" id="OR625196">
    <property type="protein sequence ID" value="XBP63001.1"/>
    <property type="molecule type" value="Genomic_DNA"/>
</dbReference>
<keyword evidence="11" id="KW-0249">Electron transport</keyword>
<dbReference type="GO" id="GO:0006120">
    <property type="term" value="P:mitochondrial electron transport, NADH to ubiquinone"/>
    <property type="evidence" value="ECO:0007669"/>
    <property type="project" value="TreeGrafter"/>
</dbReference>
<dbReference type="PANTHER" id="PTHR46552:SF1">
    <property type="entry name" value="NADH-UBIQUINONE OXIDOREDUCTASE CHAIN 2"/>
    <property type="match status" value="1"/>
</dbReference>
<keyword evidence="13" id="KW-0520">NAD</keyword>
<evidence type="ECO:0000256" key="16">
    <source>
        <dbReference type="ARBA" id="ARBA00023136"/>
    </source>
</evidence>
<proteinExistence type="inferred from homology"/>
<name>A0AAU7LKN6_9COLE</name>
<dbReference type="Pfam" id="PF00361">
    <property type="entry name" value="Proton_antipo_M"/>
    <property type="match status" value="1"/>
</dbReference>
<reference evidence="21" key="1">
    <citation type="submission" date="2023-10" db="EMBL/GenBank/DDBJ databases">
        <title>New taxonomic insights for Brazilian Syrbatus Reitter (Coleoptera: Staphylinidae: Pselaphinae), including three new species and their mitochondrial genomes.</title>
        <authorList>
            <person name="Asenjo A."/>
            <person name="Valois M."/>
            <person name="Zampaulo R."/>
            <person name="Molina M."/>
            <person name="Oliveira R.R.M."/>
            <person name="Oliveira G."/>
            <person name="Vasconcelos S."/>
        </authorList>
    </citation>
    <scope>NUCLEOTIDE SEQUENCE</scope>
</reference>
<keyword evidence="6" id="KW-0813">Transport</keyword>
<feature type="transmembrane region" description="Helical" evidence="19">
    <location>
        <begin position="228"/>
        <end position="248"/>
    </location>
</feature>
<evidence type="ECO:0000256" key="17">
    <source>
        <dbReference type="ARBA" id="ARBA00031028"/>
    </source>
</evidence>
<protein>
    <recommendedName>
        <fullName evidence="5">NADH-ubiquinone oxidoreductase chain 2</fullName>
        <ecNumber evidence="4">7.1.1.2</ecNumber>
    </recommendedName>
    <alternativeName>
        <fullName evidence="17">NADH dehydrogenase subunit 2</fullName>
    </alternativeName>
</protein>
<evidence type="ECO:0000256" key="19">
    <source>
        <dbReference type="SAM" id="Phobius"/>
    </source>
</evidence>
<feature type="transmembrane region" description="Helical" evidence="19">
    <location>
        <begin position="303"/>
        <end position="322"/>
    </location>
</feature>
<evidence type="ECO:0000256" key="10">
    <source>
        <dbReference type="ARBA" id="ARBA00022967"/>
    </source>
</evidence>
<keyword evidence="7" id="KW-0679">Respiratory chain</keyword>
<geneLocation type="mitochondrion" evidence="21"/>
<evidence type="ECO:0000256" key="13">
    <source>
        <dbReference type="ARBA" id="ARBA00023027"/>
    </source>
</evidence>
<dbReference type="EC" id="7.1.1.2" evidence="4"/>
<evidence type="ECO:0000256" key="5">
    <source>
        <dbReference type="ARBA" id="ARBA00021008"/>
    </source>
</evidence>
<evidence type="ECO:0000256" key="3">
    <source>
        <dbReference type="ARBA" id="ARBA00007012"/>
    </source>
</evidence>
<comment type="catalytic activity">
    <reaction evidence="18">
        <text>a ubiquinone + NADH + 5 H(+)(in) = a ubiquinol + NAD(+) + 4 H(+)(out)</text>
        <dbReference type="Rhea" id="RHEA:29091"/>
        <dbReference type="Rhea" id="RHEA-COMP:9565"/>
        <dbReference type="Rhea" id="RHEA-COMP:9566"/>
        <dbReference type="ChEBI" id="CHEBI:15378"/>
        <dbReference type="ChEBI" id="CHEBI:16389"/>
        <dbReference type="ChEBI" id="CHEBI:17976"/>
        <dbReference type="ChEBI" id="CHEBI:57540"/>
        <dbReference type="ChEBI" id="CHEBI:57945"/>
        <dbReference type="EC" id="7.1.1.2"/>
    </reaction>
</comment>
<comment type="function">
    <text evidence="1">Core subunit of the mitochondrial membrane respiratory chain NADH dehydrogenase (Complex I) that is believed to belong to the minimal assembly required for catalysis. Complex I functions in the transfer of electrons from NADH to the respiratory chain. The immediate electron acceptor for the enzyme is believed to be ubiquinone.</text>
</comment>
<sequence>MYNYYLFLFNLILSTLISISSNSWFGMWLGMEMNLMFFIAMLNFNMNKYTSEISIKYFFIQSISSMILLYMFMYMYMYKSILENLTFNLIILLKMGSAPFHFWFIETSSKLNWNNYFLLISWQKINPMIILNYSLMFYIIFTIIFMNLIVSLMSINQNNLKKIISYSSINNMSWMLSMLMLNEMLWILNMIIYMVILTFTIYFLYFMKINFMNQFFMLLNFNLFNFNLFFNLFSMMGVPPFIGFFPKWLNIQFLNYNNNYIISTSMMILTMFMMFMYMKMMINFLMMNSLKMNFMKLMMPPSFIYFMNWININSMIMMPYMYMYY</sequence>
<keyword evidence="9" id="KW-0999">Mitochondrion inner membrane</keyword>
<dbReference type="InterPro" id="IPR050175">
    <property type="entry name" value="Complex_I_Subunit_2"/>
</dbReference>
<dbReference type="GO" id="GO:0005743">
    <property type="term" value="C:mitochondrial inner membrane"/>
    <property type="evidence" value="ECO:0007669"/>
    <property type="project" value="UniProtKB-SubCell"/>
</dbReference>
<keyword evidence="14" id="KW-0830">Ubiquinone</keyword>
<evidence type="ECO:0000256" key="12">
    <source>
        <dbReference type="ARBA" id="ARBA00022989"/>
    </source>
</evidence>
<evidence type="ECO:0000256" key="4">
    <source>
        <dbReference type="ARBA" id="ARBA00012944"/>
    </source>
</evidence>
<keyword evidence="16 19" id="KW-0472">Membrane</keyword>
<feature type="transmembrane region" description="Helical" evidence="19">
    <location>
        <begin position="125"/>
        <end position="151"/>
    </location>
</feature>
<keyword evidence="8 19" id="KW-0812">Transmembrane</keyword>
<feature type="transmembrane region" description="Helical" evidence="19">
    <location>
        <begin position="260"/>
        <end position="282"/>
    </location>
</feature>
<comment type="subcellular location">
    <subcellularLocation>
        <location evidence="2">Mitochondrion inner membrane</location>
        <topology evidence="2">Multi-pass membrane protein</topology>
    </subcellularLocation>
</comment>
<evidence type="ECO:0000256" key="14">
    <source>
        <dbReference type="ARBA" id="ARBA00023075"/>
    </source>
</evidence>
<organism evidence="21">
    <name type="scientific">Syrbatus sp. 2 RRMO-2024a</name>
    <dbReference type="NCBI Taxonomy" id="3154168"/>
    <lineage>
        <taxon>Eukaryota</taxon>
        <taxon>Metazoa</taxon>
        <taxon>Ecdysozoa</taxon>
        <taxon>Arthropoda</taxon>
        <taxon>Hexapoda</taxon>
        <taxon>Insecta</taxon>
        <taxon>Pterygota</taxon>
        <taxon>Neoptera</taxon>
        <taxon>Endopterygota</taxon>
        <taxon>Coleoptera</taxon>
        <taxon>Polyphaga</taxon>
        <taxon>Staphyliniformia</taxon>
        <taxon>Staphylinidae</taxon>
        <taxon>Omaliinae group</taxon>
        <taxon>Pselaphinae</taxon>
        <taxon>Syrbatus</taxon>
    </lineage>
</organism>
<evidence type="ECO:0000259" key="20">
    <source>
        <dbReference type="Pfam" id="PF00361"/>
    </source>
</evidence>
<keyword evidence="15 21" id="KW-0496">Mitochondrion</keyword>
<feature type="transmembrane region" description="Helical" evidence="19">
    <location>
        <begin position="55"/>
        <end position="73"/>
    </location>
</feature>
<gene>
    <name evidence="21" type="primary">ND2</name>
</gene>
<evidence type="ECO:0000256" key="8">
    <source>
        <dbReference type="ARBA" id="ARBA00022692"/>
    </source>
</evidence>
<dbReference type="AlphaFoldDB" id="A0AAU7LKN6"/>
<dbReference type="PANTHER" id="PTHR46552">
    <property type="entry name" value="NADH-UBIQUINONE OXIDOREDUCTASE CHAIN 2"/>
    <property type="match status" value="1"/>
</dbReference>
<evidence type="ECO:0000256" key="2">
    <source>
        <dbReference type="ARBA" id="ARBA00004448"/>
    </source>
</evidence>
<evidence type="ECO:0000256" key="11">
    <source>
        <dbReference type="ARBA" id="ARBA00022982"/>
    </source>
</evidence>
<evidence type="ECO:0000313" key="21">
    <source>
        <dbReference type="EMBL" id="XBP63001.1"/>
    </source>
</evidence>
<feature type="domain" description="NADH:quinone oxidoreductase/Mrp antiporter transmembrane" evidence="20">
    <location>
        <begin position="21"/>
        <end position="270"/>
    </location>
</feature>
<keyword evidence="10" id="KW-1278">Translocase</keyword>
<comment type="similarity">
    <text evidence="3">Belongs to the complex I subunit 2 family.</text>
</comment>
<evidence type="ECO:0000256" key="1">
    <source>
        <dbReference type="ARBA" id="ARBA00003257"/>
    </source>
</evidence>
<evidence type="ECO:0000256" key="7">
    <source>
        <dbReference type="ARBA" id="ARBA00022660"/>
    </source>
</evidence>
<evidence type="ECO:0000256" key="18">
    <source>
        <dbReference type="ARBA" id="ARBA00049551"/>
    </source>
</evidence>
<feature type="transmembrane region" description="Helical" evidence="19">
    <location>
        <begin position="85"/>
        <end position="105"/>
    </location>
</feature>
<evidence type="ECO:0000256" key="15">
    <source>
        <dbReference type="ARBA" id="ARBA00023128"/>
    </source>
</evidence>
<dbReference type="GO" id="GO:0008137">
    <property type="term" value="F:NADH dehydrogenase (ubiquinone) activity"/>
    <property type="evidence" value="ECO:0007669"/>
    <property type="project" value="UniProtKB-EC"/>
</dbReference>
<accession>A0AAU7LKN6</accession>